<protein>
    <submittedName>
        <fullName evidence="2">Uncharacterized protein</fullName>
    </submittedName>
</protein>
<gene>
    <name evidence="2" type="ORF">NDU88_002341</name>
</gene>
<evidence type="ECO:0000313" key="2">
    <source>
        <dbReference type="EMBL" id="KAJ1206948.1"/>
    </source>
</evidence>
<feature type="transmembrane region" description="Helical" evidence="1">
    <location>
        <begin position="40"/>
        <end position="60"/>
    </location>
</feature>
<keyword evidence="3" id="KW-1185">Reference proteome</keyword>
<name>A0AAV7W309_PLEWA</name>
<dbReference type="EMBL" id="JANPWB010000002">
    <property type="protein sequence ID" value="KAJ1206948.1"/>
    <property type="molecule type" value="Genomic_DNA"/>
</dbReference>
<proteinExistence type="predicted"/>
<sequence length="105" mass="11935">MRVRSRAVTSPTFYLRCSDSIEEGLSLQSRKIENGLRKRMCNLLVYFLVPCCPLTSPLIASSSSVYAKLSVIWNGNVSTLACRDWTCLLVTLQRQYQRRTVATEL</sequence>
<evidence type="ECO:0000313" key="3">
    <source>
        <dbReference type="Proteomes" id="UP001066276"/>
    </source>
</evidence>
<reference evidence="2" key="1">
    <citation type="journal article" date="2022" name="bioRxiv">
        <title>Sequencing and chromosome-scale assembly of the giantPleurodeles waltlgenome.</title>
        <authorList>
            <person name="Brown T."/>
            <person name="Elewa A."/>
            <person name="Iarovenko S."/>
            <person name="Subramanian E."/>
            <person name="Araus A.J."/>
            <person name="Petzold A."/>
            <person name="Susuki M."/>
            <person name="Suzuki K.-i.T."/>
            <person name="Hayashi T."/>
            <person name="Toyoda A."/>
            <person name="Oliveira C."/>
            <person name="Osipova E."/>
            <person name="Leigh N.D."/>
            <person name="Simon A."/>
            <person name="Yun M.H."/>
        </authorList>
    </citation>
    <scope>NUCLEOTIDE SEQUENCE</scope>
    <source>
        <strain evidence="2">20211129_DDA</strain>
        <tissue evidence="2">Liver</tissue>
    </source>
</reference>
<organism evidence="2 3">
    <name type="scientific">Pleurodeles waltl</name>
    <name type="common">Iberian ribbed newt</name>
    <dbReference type="NCBI Taxonomy" id="8319"/>
    <lineage>
        <taxon>Eukaryota</taxon>
        <taxon>Metazoa</taxon>
        <taxon>Chordata</taxon>
        <taxon>Craniata</taxon>
        <taxon>Vertebrata</taxon>
        <taxon>Euteleostomi</taxon>
        <taxon>Amphibia</taxon>
        <taxon>Batrachia</taxon>
        <taxon>Caudata</taxon>
        <taxon>Salamandroidea</taxon>
        <taxon>Salamandridae</taxon>
        <taxon>Pleurodelinae</taxon>
        <taxon>Pleurodeles</taxon>
    </lineage>
</organism>
<keyword evidence="1" id="KW-0812">Transmembrane</keyword>
<dbReference type="AlphaFoldDB" id="A0AAV7W309"/>
<keyword evidence="1" id="KW-1133">Transmembrane helix</keyword>
<dbReference type="Proteomes" id="UP001066276">
    <property type="component" value="Chromosome 1_2"/>
</dbReference>
<evidence type="ECO:0000256" key="1">
    <source>
        <dbReference type="SAM" id="Phobius"/>
    </source>
</evidence>
<comment type="caution">
    <text evidence="2">The sequence shown here is derived from an EMBL/GenBank/DDBJ whole genome shotgun (WGS) entry which is preliminary data.</text>
</comment>
<keyword evidence="1" id="KW-0472">Membrane</keyword>
<accession>A0AAV7W309</accession>